<evidence type="ECO:0000256" key="4">
    <source>
        <dbReference type="PIRSR" id="PIRSR617453-50"/>
    </source>
</evidence>
<dbReference type="Proteomes" id="UP001139516">
    <property type="component" value="Unassembled WGS sequence"/>
</dbReference>
<comment type="cofactor">
    <cofactor evidence="3">
        <name>(R)-lipoate</name>
        <dbReference type="ChEBI" id="CHEBI:83088"/>
    </cofactor>
    <text evidence="3">Binds 1 lipoyl cofactor covalently.</text>
</comment>
<evidence type="ECO:0000259" key="5">
    <source>
        <dbReference type="PROSITE" id="PS50968"/>
    </source>
</evidence>
<dbReference type="PANTHER" id="PTHR11715:SF3">
    <property type="entry name" value="GLYCINE CLEAVAGE SYSTEM H PROTEIN-RELATED"/>
    <property type="match status" value="1"/>
</dbReference>
<evidence type="ECO:0000256" key="2">
    <source>
        <dbReference type="ARBA" id="ARBA00022823"/>
    </source>
</evidence>
<comment type="similarity">
    <text evidence="1 3">Belongs to the GcvH family.</text>
</comment>
<dbReference type="PANTHER" id="PTHR11715">
    <property type="entry name" value="GLYCINE CLEAVAGE SYSTEM H PROTEIN"/>
    <property type="match status" value="1"/>
</dbReference>
<evidence type="ECO:0000313" key="6">
    <source>
        <dbReference type="EMBL" id="MCK8784487.1"/>
    </source>
</evidence>
<dbReference type="EMBL" id="JALPRX010000034">
    <property type="protein sequence ID" value="MCK8784487.1"/>
    <property type="molecule type" value="Genomic_DNA"/>
</dbReference>
<feature type="domain" description="Lipoyl-binding" evidence="5">
    <location>
        <begin position="19"/>
        <end position="101"/>
    </location>
</feature>
<dbReference type="PROSITE" id="PS00189">
    <property type="entry name" value="LIPOYL"/>
    <property type="match status" value="1"/>
</dbReference>
<dbReference type="GO" id="GO:0019464">
    <property type="term" value="P:glycine decarboxylation via glycine cleavage system"/>
    <property type="evidence" value="ECO:0007669"/>
    <property type="project" value="UniProtKB-UniRule"/>
</dbReference>
<comment type="subunit">
    <text evidence="3">The glycine cleavage system is composed of four proteins: P, T, L and H.</text>
</comment>
<evidence type="ECO:0000256" key="3">
    <source>
        <dbReference type="HAMAP-Rule" id="MF_00272"/>
    </source>
</evidence>
<comment type="caution">
    <text evidence="6">The sequence shown here is derived from an EMBL/GenBank/DDBJ whole genome shotgun (WGS) entry which is preliminary data.</text>
</comment>
<dbReference type="InterPro" id="IPR033753">
    <property type="entry name" value="GCV_H/Fam206"/>
</dbReference>
<dbReference type="CDD" id="cd06848">
    <property type="entry name" value="GCS_H"/>
    <property type="match status" value="1"/>
</dbReference>
<dbReference type="HAMAP" id="MF_00272">
    <property type="entry name" value="GcvH"/>
    <property type="match status" value="1"/>
</dbReference>
<dbReference type="InterPro" id="IPR017453">
    <property type="entry name" value="GCV_H_sub"/>
</dbReference>
<evidence type="ECO:0000256" key="1">
    <source>
        <dbReference type="ARBA" id="ARBA00009249"/>
    </source>
</evidence>
<name>A0A9X1Y9A1_9PROT</name>
<dbReference type="InterPro" id="IPR003016">
    <property type="entry name" value="2-oxoA_DH_lipoyl-BS"/>
</dbReference>
<protein>
    <recommendedName>
        <fullName evidence="3">Glycine cleavage system H protein</fullName>
    </recommendedName>
</protein>
<dbReference type="InterPro" id="IPR002930">
    <property type="entry name" value="GCV_H"/>
</dbReference>
<keyword evidence="2 3" id="KW-0450">Lipoyl</keyword>
<comment type="function">
    <text evidence="3">The glycine cleavage system catalyzes the degradation of glycine. The H protein shuttles the methylamine group of glycine from the P protein to the T protein.</text>
</comment>
<dbReference type="InterPro" id="IPR000089">
    <property type="entry name" value="Biotin_lipoyl"/>
</dbReference>
<dbReference type="PROSITE" id="PS50968">
    <property type="entry name" value="BIOTINYL_LIPOYL"/>
    <property type="match status" value="1"/>
</dbReference>
<proteinExistence type="inferred from homology"/>
<organism evidence="6 7">
    <name type="scientific">Roseomonas acroporae</name>
    <dbReference type="NCBI Taxonomy" id="2937791"/>
    <lineage>
        <taxon>Bacteria</taxon>
        <taxon>Pseudomonadati</taxon>
        <taxon>Pseudomonadota</taxon>
        <taxon>Alphaproteobacteria</taxon>
        <taxon>Acetobacterales</taxon>
        <taxon>Roseomonadaceae</taxon>
        <taxon>Roseomonas</taxon>
    </lineage>
</organism>
<dbReference type="RefSeq" id="WP_248666612.1">
    <property type="nucleotide sequence ID" value="NZ_JALPRX010000034.1"/>
</dbReference>
<reference evidence="6" key="1">
    <citation type="submission" date="2022-04" db="EMBL/GenBank/DDBJ databases">
        <title>Roseomonas acroporae sp. nov., isolated from coral Acropora digitifera.</title>
        <authorList>
            <person name="Sun H."/>
        </authorList>
    </citation>
    <scope>NUCLEOTIDE SEQUENCE</scope>
    <source>
        <strain evidence="6">NAR14</strain>
    </source>
</reference>
<gene>
    <name evidence="3 6" type="primary">gcvH</name>
    <name evidence="6" type="ORF">M0638_08855</name>
</gene>
<dbReference type="NCBIfam" id="TIGR00527">
    <property type="entry name" value="gcvH"/>
    <property type="match status" value="1"/>
</dbReference>
<sequence>MAETRYTKDHEWVRLEDGVAVIGITDHAQNALGDLVFVELPEPGRTVTLGEAVAVVESVKAASDVYAPLTGRVVEKNAAIEEDPGLVNREPSTGGWFFRMEPADPADFDALLDAEAYAAHVESGA</sequence>
<dbReference type="Gene3D" id="2.40.50.100">
    <property type="match status" value="1"/>
</dbReference>
<dbReference type="NCBIfam" id="NF002270">
    <property type="entry name" value="PRK01202.1"/>
    <property type="match status" value="1"/>
</dbReference>
<feature type="modified residue" description="N6-lipoyllysine" evidence="3 4">
    <location>
        <position position="60"/>
    </location>
</feature>
<accession>A0A9X1Y9A1</accession>
<dbReference type="InterPro" id="IPR011053">
    <property type="entry name" value="Single_hybrid_motif"/>
</dbReference>
<dbReference type="AlphaFoldDB" id="A0A9X1Y9A1"/>
<dbReference type="SUPFAM" id="SSF51230">
    <property type="entry name" value="Single hybrid motif"/>
    <property type="match status" value="1"/>
</dbReference>
<dbReference type="GO" id="GO:0005960">
    <property type="term" value="C:glycine cleavage complex"/>
    <property type="evidence" value="ECO:0007669"/>
    <property type="project" value="InterPro"/>
</dbReference>
<evidence type="ECO:0000313" key="7">
    <source>
        <dbReference type="Proteomes" id="UP001139516"/>
    </source>
</evidence>
<keyword evidence="7" id="KW-1185">Reference proteome</keyword>
<dbReference type="GO" id="GO:0005829">
    <property type="term" value="C:cytosol"/>
    <property type="evidence" value="ECO:0007669"/>
    <property type="project" value="TreeGrafter"/>
</dbReference>
<dbReference type="Pfam" id="PF01597">
    <property type="entry name" value="GCV_H"/>
    <property type="match status" value="1"/>
</dbReference>
<dbReference type="GO" id="GO:0009249">
    <property type="term" value="P:protein lipoylation"/>
    <property type="evidence" value="ECO:0007669"/>
    <property type="project" value="TreeGrafter"/>
</dbReference>